<feature type="region of interest" description="Disordered" evidence="1">
    <location>
        <begin position="84"/>
        <end position="115"/>
    </location>
</feature>
<feature type="compositionally biased region" description="Gly residues" evidence="1">
    <location>
        <begin position="98"/>
        <end position="112"/>
    </location>
</feature>
<feature type="non-terminal residue" evidence="2">
    <location>
        <position position="130"/>
    </location>
</feature>
<sequence>MRSFIPTCRESLVVVLVVLMSGIAVAQGSGLGIPRTPSGRPDLSGTYDPATLTPLERPKQLGTKLILTEEEAARIAEEERVLMASRNAASDPKREAPAGGGDGSPGAGGNAGGNNLFWIDRGTTAFQIDG</sequence>
<dbReference type="EMBL" id="UINC01080293">
    <property type="protein sequence ID" value="SVC23098.1"/>
    <property type="molecule type" value="Genomic_DNA"/>
</dbReference>
<feature type="region of interest" description="Disordered" evidence="1">
    <location>
        <begin position="30"/>
        <end position="54"/>
    </location>
</feature>
<evidence type="ECO:0000313" key="2">
    <source>
        <dbReference type="EMBL" id="SVC23098.1"/>
    </source>
</evidence>
<gene>
    <name evidence="2" type="ORF">METZ01_LOCUS275952</name>
</gene>
<dbReference type="AlphaFoldDB" id="A0A382KFC6"/>
<proteinExistence type="predicted"/>
<reference evidence="2" key="1">
    <citation type="submission" date="2018-05" db="EMBL/GenBank/DDBJ databases">
        <authorList>
            <person name="Lanie J.A."/>
            <person name="Ng W.-L."/>
            <person name="Kazmierczak K.M."/>
            <person name="Andrzejewski T.M."/>
            <person name="Davidsen T.M."/>
            <person name="Wayne K.J."/>
            <person name="Tettelin H."/>
            <person name="Glass J.I."/>
            <person name="Rusch D."/>
            <person name="Podicherti R."/>
            <person name="Tsui H.-C.T."/>
            <person name="Winkler M.E."/>
        </authorList>
    </citation>
    <scope>NUCLEOTIDE SEQUENCE</scope>
</reference>
<evidence type="ECO:0000256" key="1">
    <source>
        <dbReference type="SAM" id="MobiDB-lite"/>
    </source>
</evidence>
<organism evidence="2">
    <name type="scientific">marine metagenome</name>
    <dbReference type="NCBI Taxonomy" id="408172"/>
    <lineage>
        <taxon>unclassified sequences</taxon>
        <taxon>metagenomes</taxon>
        <taxon>ecological metagenomes</taxon>
    </lineage>
</organism>
<protein>
    <submittedName>
        <fullName evidence="2">Uncharacterized protein</fullName>
    </submittedName>
</protein>
<name>A0A382KFC6_9ZZZZ</name>
<accession>A0A382KFC6</accession>